<dbReference type="EMBL" id="BAAAFH010000022">
    <property type="protein sequence ID" value="GAA0876410.1"/>
    <property type="molecule type" value="Genomic_DNA"/>
</dbReference>
<comment type="caution">
    <text evidence="14">The sequence shown here is derived from an EMBL/GenBank/DDBJ whole genome shotgun (WGS) entry which is preliminary data.</text>
</comment>
<keyword evidence="7" id="KW-0630">Potassium</keyword>
<dbReference type="PRINTS" id="PR00169">
    <property type="entry name" value="KCHANNEL"/>
</dbReference>
<evidence type="ECO:0000256" key="3">
    <source>
        <dbReference type="ARBA" id="ARBA00022538"/>
    </source>
</evidence>
<dbReference type="RefSeq" id="WP_343789181.1">
    <property type="nucleotide sequence ID" value="NZ_BAAAFH010000022.1"/>
</dbReference>
<feature type="domain" description="Ion transport" evidence="13">
    <location>
        <begin position="40"/>
        <end position="257"/>
    </location>
</feature>
<evidence type="ECO:0000256" key="8">
    <source>
        <dbReference type="ARBA" id="ARBA00022989"/>
    </source>
</evidence>
<dbReference type="PANTHER" id="PTHR11537">
    <property type="entry name" value="VOLTAGE-GATED POTASSIUM CHANNEL"/>
    <property type="match status" value="1"/>
</dbReference>
<feature type="transmembrane region" description="Helical" evidence="12">
    <location>
        <begin position="229"/>
        <end position="247"/>
    </location>
</feature>
<accession>A0ABP3Y4B8</accession>
<keyword evidence="4 12" id="KW-0812">Transmembrane</keyword>
<feature type="transmembrane region" description="Helical" evidence="12">
    <location>
        <begin position="200"/>
        <end position="217"/>
    </location>
</feature>
<dbReference type="InterPro" id="IPR028325">
    <property type="entry name" value="VG_K_chnl"/>
</dbReference>
<feature type="transmembrane region" description="Helical" evidence="12">
    <location>
        <begin position="41"/>
        <end position="59"/>
    </location>
</feature>
<organism evidence="14 15">
    <name type="scientific">Wandonia haliotis</name>
    <dbReference type="NCBI Taxonomy" id="574963"/>
    <lineage>
        <taxon>Bacteria</taxon>
        <taxon>Pseudomonadati</taxon>
        <taxon>Bacteroidota</taxon>
        <taxon>Flavobacteriia</taxon>
        <taxon>Flavobacteriales</taxon>
        <taxon>Crocinitomicaceae</taxon>
        <taxon>Wandonia</taxon>
    </lineage>
</organism>
<keyword evidence="15" id="KW-1185">Reference proteome</keyword>
<evidence type="ECO:0000256" key="5">
    <source>
        <dbReference type="ARBA" id="ARBA00022826"/>
    </source>
</evidence>
<keyword evidence="9" id="KW-0406">Ion transport</keyword>
<dbReference type="PANTHER" id="PTHR11537:SF254">
    <property type="entry name" value="POTASSIUM VOLTAGE-GATED CHANNEL PROTEIN SHAB"/>
    <property type="match status" value="1"/>
</dbReference>
<dbReference type="Gene3D" id="1.10.287.70">
    <property type="match status" value="1"/>
</dbReference>
<sequence>MQRPIRNIIKGENPIEKSRLKPWQLKLHEIIFEADTVAGKTFDLALLGAIFTSIVVVMLESVDYLNAEYGTLFITIEWTLTILFTIEYILRILSIGKPVYYIFSFYGIVDLVSTLPSYLGLWVSGGHTLSVIRALRFLRIFRILKLGQYIDSGKIITKALVTSRHKIIVFMFAVLTIVMIIGSLMFLIEGDIEGSGFTSIPRSVYWAIVTLTTVGYGDISPTTALGQTLASILMVLGYAIIAVPTGIMTSEMISANKEVSNHRARSCPNCSFEGHDDDADFCKKCGHTL</sequence>
<keyword evidence="3" id="KW-0633">Potassium transport</keyword>
<feature type="transmembrane region" description="Helical" evidence="12">
    <location>
        <begin position="71"/>
        <end position="90"/>
    </location>
</feature>
<evidence type="ECO:0000259" key="13">
    <source>
        <dbReference type="Pfam" id="PF00520"/>
    </source>
</evidence>
<evidence type="ECO:0000256" key="2">
    <source>
        <dbReference type="ARBA" id="ARBA00022448"/>
    </source>
</evidence>
<keyword evidence="6" id="KW-0851">Voltage-gated channel</keyword>
<keyword evidence="8 12" id="KW-1133">Transmembrane helix</keyword>
<evidence type="ECO:0000256" key="10">
    <source>
        <dbReference type="ARBA" id="ARBA00023136"/>
    </source>
</evidence>
<keyword evidence="11" id="KW-0407">Ion channel</keyword>
<dbReference type="Gene3D" id="1.20.120.350">
    <property type="entry name" value="Voltage-gated potassium channels. Chain C"/>
    <property type="match status" value="1"/>
</dbReference>
<name>A0ABP3Y4B8_9FLAO</name>
<evidence type="ECO:0000313" key="14">
    <source>
        <dbReference type="EMBL" id="GAA0876410.1"/>
    </source>
</evidence>
<evidence type="ECO:0000256" key="9">
    <source>
        <dbReference type="ARBA" id="ARBA00023065"/>
    </source>
</evidence>
<dbReference type="InterPro" id="IPR005821">
    <property type="entry name" value="Ion_trans_dom"/>
</dbReference>
<dbReference type="Proteomes" id="UP001501126">
    <property type="component" value="Unassembled WGS sequence"/>
</dbReference>
<feature type="transmembrane region" description="Helical" evidence="12">
    <location>
        <begin position="167"/>
        <end position="188"/>
    </location>
</feature>
<dbReference type="Pfam" id="PF00520">
    <property type="entry name" value="Ion_trans"/>
    <property type="match status" value="1"/>
</dbReference>
<keyword evidence="10 12" id="KW-0472">Membrane</keyword>
<proteinExistence type="predicted"/>
<protein>
    <submittedName>
        <fullName evidence="14">Ion transporter</fullName>
    </submittedName>
</protein>
<keyword evidence="5" id="KW-0631">Potassium channel</keyword>
<evidence type="ECO:0000313" key="15">
    <source>
        <dbReference type="Proteomes" id="UP001501126"/>
    </source>
</evidence>
<dbReference type="SUPFAM" id="SSF81324">
    <property type="entry name" value="Voltage-gated potassium channels"/>
    <property type="match status" value="1"/>
</dbReference>
<reference evidence="15" key="1">
    <citation type="journal article" date="2019" name="Int. J. Syst. Evol. Microbiol.">
        <title>The Global Catalogue of Microorganisms (GCM) 10K type strain sequencing project: providing services to taxonomists for standard genome sequencing and annotation.</title>
        <authorList>
            <consortium name="The Broad Institute Genomics Platform"/>
            <consortium name="The Broad Institute Genome Sequencing Center for Infectious Disease"/>
            <person name="Wu L."/>
            <person name="Ma J."/>
        </authorList>
    </citation>
    <scope>NUCLEOTIDE SEQUENCE [LARGE SCALE GENOMIC DNA]</scope>
    <source>
        <strain evidence="15">JCM 16083</strain>
    </source>
</reference>
<evidence type="ECO:0000256" key="7">
    <source>
        <dbReference type="ARBA" id="ARBA00022958"/>
    </source>
</evidence>
<evidence type="ECO:0000256" key="6">
    <source>
        <dbReference type="ARBA" id="ARBA00022882"/>
    </source>
</evidence>
<comment type="subcellular location">
    <subcellularLocation>
        <location evidence="1">Membrane</location>
        <topology evidence="1">Multi-pass membrane protein</topology>
    </subcellularLocation>
</comment>
<evidence type="ECO:0000256" key="12">
    <source>
        <dbReference type="SAM" id="Phobius"/>
    </source>
</evidence>
<gene>
    <name evidence="14" type="ORF">GCM10009118_28200</name>
</gene>
<evidence type="ECO:0000256" key="11">
    <source>
        <dbReference type="ARBA" id="ARBA00023303"/>
    </source>
</evidence>
<evidence type="ECO:0000256" key="4">
    <source>
        <dbReference type="ARBA" id="ARBA00022692"/>
    </source>
</evidence>
<feature type="transmembrane region" description="Helical" evidence="12">
    <location>
        <begin position="99"/>
        <end position="119"/>
    </location>
</feature>
<evidence type="ECO:0000256" key="1">
    <source>
        <dbReference type="ARBA" id="ARBA00004141"/>
    </source>
</evidence>
<keyword evidence="2" id="KW-0813">Transport</keyword>
<dbReference type="InterPro" id="IPR027359">
    <property type="entry name" value="Volt_channel_dom_sf"/>
</dbReference>